<accession>A0A8J6TXS1</accession>
<dbReference type="InterPro" id="IPR008930">
    <property type="entry name" value="Terpenoid_cyclase/PrenylTrfase"/>
</dbReference>
<dbReference type="SMART" id="SM01360">
    <property type="entry name" value="A2M"/>
    <property type="match status" value="1"/>
</dbReference>
<dbReference type="SMART" id="SM01359">
    <property type="entry name" value="A2M_N_2"/>
    <property type="match status" value="1"/>
</dbReference>
<reference evidence="5" key="1">
    <citation type="submission" date="2020-09" db="EMBL/GenBank/DDBJ databases">
        <title>Taishania pollutisoli gen. nov., sp. nov., Isolated from Tetrabromobisphenol A-Contaminated Soil.</title>
        <authorList>
            <person name="Chen Q."/>
        </authorList>
    </citation>
    <scope>NUCLEOTIDE SEQUENCE</scope>
    <source>
        <strain evidence="5">CZZ-1</strain>
    </source>
</reference>
<dbReference type="GO" id="GO:0004866">
    <property type="term" value="F:endopeptidase inhibitor activity"/>
    <property type="evidence" value="ECO:0007669"/>
    <property type="project" value="InterPro"/>
</dbReference>
<proteinExistence type="inferred from homology"/>
<dbReference type="Pfam" id="PF17973">
    <property type="entry name" value="bMG10"/>
    <property type="match status" value="1"/>
</dbReference>
<dbReference type="InterPro" id="IPR051802">
    <property type="entry name" value="YfhM-like"/>
</dbReference>
<dbReference type="InterPro" id="IPR001599">
    <property type="entry name" value="Macroglobln_a2"/>
</dbReference>
<dbReference type="InterPro" id="IPR011625">
    <property type="entry name" value="A2M_N_BRD"/>
</dbReference>
<dbReference type="RefSeq" id="WP_216714284.1">
    <property type="nucleotide sequence ID" value="NZ_JACVEL010000006.1"/>
</dbReference>
<dbReference type="Pfam" id="PF01835">
    <property type="entry name" value="MG2"/>
    <property type="match status" value="1"/>
</dbReference>
<evidence type="ECO:0000313" key="6">
    <source>
        <dbReference type="Proteomes" id="UP000652681"/>
    </source>
</evidence>
<gene>
    <name evidence="5" type="ORF">H9Y05_10715</name>
</gene>
<feature type="chain" id="PRO_5035206670" description="Alpha-2-macroglobulin" evidence="2">
    <location>
        <begin position="22"/>
        <end position="2041"/>
    </location>
</feature>
<comment type="caution">
    <text evidence="5">The sequence shown here is derived from an EMBL/GenBank/DDBJ whole genome shotgun (WGS) entry which is preliminary data.</text>
</comment>
<protein>
    <recommendedName>
        <fullName evidence="7">Alpha-2-macroglobulin</fullName>
    </recommendedName>
</protein>
<dbReference type="InterPro" id="IPR002890">
    <property type="entry name" value="MG2"/>
</dbReference>
<keyword evidence="6" id="KW-1185">Reference proteome</keyword>
<feature type="signal peptide" evidence="2">
    <location>
        <begin position="1"/>
        <end position="21"/>
    </location>
</feature>
<feature type="domain" description="Alpha-2-macroglobulin" evidence="4">
    <location>
        <begin position="1271"/>
        <end position="1361"/>
    </location>
</feature>
<evidence type="ECO:0000313" key="5">
    <source>
        <dbReference type="EMBL" id="MBC9812941.1"/>
    </source>
</evidence>
<dbReference type="Gene3D" id="1.50.10.20">
    <property type="match status" value="1"/>
</dbReference>
<dbReference type="InterPro" id="IPR041246">
    <property type="entry name" value="Bact_MG10"/>
</dbReference>
<dbReference type="PANTHER" id="PTHR40094">
    <property type="entry name" value="ALPHA-2-MACROGLOBULIN HOMOLOG"/>
    <property type="match status" value="1"/>
</dbReference>
<name>A0A8J6TXS1_9FLAO</name>
<evidence type="ECO:0000259" key="3">
    <source>
        <dbReference type="SMART" id="SM01359"/>
    </source>
</evidence>
<dbReference type="Gene3D" id="2.60.40.1930">
    <property type="match status" value="1"/>
</dbReference>
<dbReference type="EMBL" id="JACVEL010000006">
    <property type="protein sequence ID" value="MBC9812941.1"/>
    <property type="molecule type" value="Genomic_DNA"/>
</dbReference>
<dbReference type="SUPFAM" id="SSF48239">
    <property type="entry name" value="Terpenoid cyclases/Protein prenyltransferases"/>
    <property type="match status" value="1"/>
</dbReference>
<dbReference type="PROSITE" id="PS51257">
    <property type="entry name" value="PROKAR_LIPOPROTEIN"/>
    <property type="match status" value="1"/>
</dbReference>
<comment type="similarity">
    <text evidence="1">Belongs to the protease inhibitor I39 (alpha-2-macroglobulin) family. Bacterial alpha-2-macroglobulin subfamily.</text>
</comment>
<evidence type="ECO:0000256" key="1">
    <source>
        <dbReference type="ARBA" id="ARBA00010556"/>
    </source>
</evidence>
<sequence length="2041" mass="231375">MKRLISKIALVIFSLSILSGGCDDQKETTTPTTVNSESTMKTPFQFSGYEQDWKKVDSLENQGLPKSALEIVNVIMDRASKEKNQPMQIKALMYQLKLNQNLEEEDFSKSLVRIDELRKTNEEPLKQLLASIKADLLWMYLENNRYNFYNRSTTQNFNLGDVSTWDLKTLLDTSNKLFMESLENKEKLQQIPLNEYAYILTEINSDSYLTAPTLYDFLAHRAIAHFRNEETGITRPANKFAINDKRYFGTDAEFLSISTQTDDSLSQYLQYVKTMQELVRFHSKNNQVTARMRNELDRLNFAYNASTIDTKTEWYKAALIRMQKEYAVYPVVGEVNAQLAELYMDLGSKAEATHPDYQLLKTANALCKETIEKYPGTFGAKKCQIISSGLQQKSLSGDIERYNAANQPVLMKVSYKNMDSVHVLIYQLKESEEYAYYYELKERLKGLKQVSAKKIALPASDDFQLHSTEIALDALGYGDYLVLLSSDPTILEDGKAIHWTGEFTSTDMAYSLRDQGSKNSGIQVYNRTTGSAIAQATVNVYETKYNYTTRKNAKKLIATYKTDATGWALLPHGNDRYGKSVEVVYGKDKLSSNASLYDYDHTASSTTDNLFTDRSIYRPGQIVYFKGIRLTTENKKSKIVTGSSVAAVLNDVNYQKVTDLKLTTNEYGSFSGSFRLPTTGLTGQMHIKTDYGTVYFSVEEYKRPTFKVEIAQSSAEYKLGETIKVEGNALAYAGNAVDNATVKYVVKRSIFLPYWRAYYLRIAPVSSSETVINEGTVMTDENGKFTVNFPAEKDPTNHHSAYTYTYTITTDVTDMNGETRSATKYISVGESSLQLNVSVLESMDKSSKGSISVNTTNADGKTIPAKGLIVISRLKPLEKVMASRSWSKPDKPSLSEAQFNQLFPYIQYQSIEKYERAVEQEVERINFDTEKATTVQLNNSNWKTGDYKIETTTKDKNGVEVKDVQFIQITDVNGTQAPFECVFHAYALKTSYEPGETITVPVSSSLKNQLVLMEVNVDGTIVERKHILLSGDQKTITFKVEEKHRGGLGILLSAVRYGRQYMKDFSFSVPYTNKELQVSFETFRDKLQPGQQEEWRLRITGPKKEKVAAELLLTMYDASLDAFRSHGYVFNPFGQNSYASYRSFTGFGNSYGRGYPSYEDVGYAGHVNPPLLNWFGYYTPGYYTYHWGRGEGAGVLMDEMEVREVSRSLSATPESKNAEKSAAPVLQEESVMSAGFYDGENVQFKKQESTGEQKQGTENGIVPLRSNFNETAFFYPQLKTDVNGDILVTFTAPESLTTWKVLGLAHTKELEYALVQNEVITQKELMVQTNAPRFVRNGDEVVLTAKVSNLTEQVLNGTANIQLFDALSMQEVSADFQLSNATQSFSAEGKQSTVVSWKLKAPENISSLVIRVTAKAANHSDGEELVVPVLTDKVLITESIPLTNNGIGSKNFTFEKLVNSKESSTLKHHAVTLEYTSNPAWYVVQALPYMLEYPYECSEQIFTRFYANSIASNIVRSSPKIKEVFDKWKTSSPDAFLSNLEKNQQLKSVILEETPWVLDAQDESERKKRVALLFDFNKMDNELTKNLNQLKEAQVSNGGFPWFPGMPESRYVTQYIVSGMGHLNQLNIVAVKEDKDVKNMIQKAVKYLDARMLEDYNELKKRKMLNTDYFISQYEIQYLYARSFFTDIKLSSNEEEAFKFFKENAEKHWLKMNLNNQTMFALASQRNGNTELAGKIMNSVLERSITTEEMGMYWKENERGYYWYQAPIETQSLIIEALYAIKKDQKAINNAKIWLLRNKQTSDWKTTTATANACYALLIGGSSFTEQSGNVKIEINGKEIKPEDFGAQVEAGTGYFQATWTGKEVSSDLGKIKVTRQTEGFSWGAMYWQYFESMDKVTSAETNLKLKKQLFVVRQTSSGEVIIPVKDGDKLKRGEKVRVRIELATDRNMEFVHMKDFRAAGFEPVNVLSSYKWKGGLGFYENTRDVATHFFFDFLPKGNHVFEYDLRVSHSGNFSNGFATIQCMYAPEFTSHSNGVRVTVE</sequence>
<dbReference type="PANTHER" id="PTHR40094:SF1">
    <property type="entry name" value="UBIQUITIN DOMAIN-CONTAINING PROTEIN"/>
    <property type="match status" value="1"/>
</dbReference>
<evidence type="ECO:0008006" key="7">
    <source>
        <dbReference type="Google" id="ProtNLM"/>
    </source>
</evidence>
<evidence type="ECO:0000256" key="2">
    <source>
        <dbReference type="SAM" id="SignalP"/>
    </source>
</evidence>
<keyword evidence="2" id="KW-0732">Signal</keyword>
<dbReference type="Pfam" id="PF07703">
    <property type="entry name" value="A2M_BRD"/>
    <property type="match status" value="1"/>
</dbReference>
<dbReference type="Pfam" id="PF00207">
    <property type="entry name" value="A2M"/>
    <property type="match status" value="1"/>
</dbReference>
<feature type="domain" description="Alpha-2-macroglobulin bait region" evidence="3">
    <location>
        <begin position="983"/>
        <end position="1123"/>
    </location>
</feature>
<dbReference type="Proteomes" id="UP000652681">
    <property type="component" value="Unassembled WGS sequence"/>
</dbReference>
<organism evidence="5 6">
    <name type="scientific">Taishania pollutisoli</name>
    <dbReference type="NCBI Taxonomy" id="2766479"/>
    <lineage>
        <taxon>Bacteria</taxon>
        <taxon>Pseudomonadati</taxon>
        <taxon>Bacteroidota</taxon>
        <taxon>Flavobacteriia</taxon>
        <taxon>Flavobacteriales</taxon>
        <taxon>Crocinitomicaceae</taxon>
        <taxon>Taishania</taxon>
    </lineage>
</organism>
<evidence type="ECO:0000259" key="4">
    <source>
        <dbReference type="SMART" id="SM01360"/>
    </source>
</evidence>